<reference evidence="1" key="1">
    <citation type="journal article" date="2021" name="New Phytol.">
        <title>Evolutionary innovations through gain and loss of genes in the ectomycorrhizal Boletales.</title>
        <authorList>
            <person name="Wu G."/>
            <person name="Miyauchi S."/>
            <person name="Morin E."/>
            <person name="Kuo A."/>
            <person name="Drula E."/>
            <person name="Varga T."/>
            <person name="Kohler A."/>
            <person name="Feng B."/>
            <person name="Cao Y."/>
            <person name="Lipzen A."/>
            <person name="Daum C."/>
            <person name="Hundley H."/>
            <person name="Pangilinan J."/>
            <person name="Johnson J."/>
            <person name="Barry K."/>
            <person name="LaButti K."/>
            <person name="Ng V."/>
            <person name="Ahrendt S."/>
            <person name="Min B."/>
            <person name="Choi I.G."/>
            <person name="Park H."/>
            <person name="Plett J.M."/>
            <person name="Magnuson J."/>
            <person name="Spatafora J.W."/>
            <person name="Nagy L.G."/>
            <person name="Henrissat B."/>
            <person name="Grigoriev I.V."/>
            <person name="Yang Z.L."/>
            <person name="Xu J."/>
            <person name="Martin F.M."/>
        </authorList>
    </citation>
    <scope>NUCLEOTIDE SEQUENCE</scope>
    <source>
        <strain evidence="1">KUC20120723A-06</strain>
    </source>
</reference>
<dbReference type="Proteomes" id="UP000790709">
    <property type="component" value="Unassembled WGS sequence"/>
</dbReference>
<name>A0ACB8BR74_9AGAM</name>
<gene>
    <name evidence="1" type="ORF">BV22DRAFT_1005738</name>
</gene>
<proteinExistence type="predicted"/>
<accession>A0ACB8BR74</accession>
<evidence type="ECO:0000313" key="2">
    <source>
        <dbReference type="Proteomes" id="UP000790709"/>
    </source>
</evidence>
<protein>
    <submittedName>
        <fullName evidence="1">Uncharacterized protein</fullName>
    </submittedName>
</protein>
<dbReference type="EMBL" id="MU266358">
    <property type="protein sequence ID" value="KAH7927982.1"/>
    <property type="molecule type" value="Genomic_DNA"/>
</dbReference>
<sequence>MLDVNHLQTKPSSRSTINPPPSSRNSSSSVHNDAISLSSRDNSEDRFGERLTVGNVGDSDEHDHKLIVSKKSRVSLNGSKPASTAAAGGTKPKSSKPPRARSPSPTPPPPPPPLQTIRLQIKLGGPDNYEVDIASFAKATGQRQPTPPPAKADTSESEGEGDGETDDKNKPKKKRKKATTTEYYDTSDPFIDDSELAIDQRTTFAQTKQSGFYVSSGEVALLKDKCVLYDCFPSSSSPTRLTRTPKKPKSKKPTAAQTEAGASTAGPSKLAPAKQEGTKDHPISLLGNDDKVGKKRKNYTVVEENGKKRKVVDMRDFHPDLQAAIEHLKVAISQESWEAKGKFPPSIKPVLAEVALKAVNLGEYDEDFFNLMPALFPYNRYTMTKLIKRTIFSDHLKILTTRQDELLEQLATLTKEGFPKAREEYEKSVVAWGMSRPTLSNIYSPHRTERRQEKAKADAEAGSTPGDPPHHEDAGSGGEGENPGTVGKDGNKEPHPPSQKYRLTDAMKSIVWHLVMLSNECCRLENEKNELEGNNAQVSEQGSRKILYQKIVAAFPANWLNSGQISREVSSMKKKMEKEAMEHES</sequence>
<evidence type="ECO:0000313" key="1">
    <source>
        <dbReference type="EMBL" id="KAH7927982.1"/>
    </source>
</evidence>
<organism evidence="1 2">
    <name type="scientific">Leucogyrophana mollusca</name>
    <dbReference type="NCBI Taxonomy" id="85980"/>
    <lineage>
        <taxon>Eukaryota</taxon>
        <taxon>Fungi</taxon>
        <taxon>Dikarya</taxon>
        <taxon>Basidiomycota</taxon>
        <taxon>Agaricomycotina</taxon>
        <taxon>Agaricomycetes</taxon>
        <taxon>Agaricomycetidae</taxon>
        <taxon>Boletales</taxon>
        <taxon>Boletales incertae sedis</taxon>
        <taxon>Leucogyrophana</taxon>
    </lineage>
</organism>
<keyword evidence="2" id="KW-1185">Reference proteome</keyword>
<comment type="caution">
    <text evidence="1">The sequence shown here is derived from an EMBL/GenBank/DDBJ whole genome shotgun (WGS) entry which is preliminary data.</text>
</comment>